<keyword evidence="4 6" id="KW-1133">Transmembrane helix</keyword>
<dbReference type="InterPro" id="IPR045225">
    <property type="entry name" value="Uracil/uridine/allantoin_perm"/>
</dbReference>
<proteinExistence type="inferred from homology"/>
<protein>
    <submittedName>
        <fullName evidence="7">Uncharacterized protein</fullName>
    </submittedName>
</protein>
<accession>A0A382QKE3</accession>
<evidence type="ECO:0000256" key="1">
    <source>
        <dbReference type="ARBA" id="ARBA00004141"/>
    </source>
</evidence>
<dbReference type="GO" id="GO:0005886">
    <property type="term" value="C:plasma membrane"/>
    <property type="evidence" value="ECO:0007669"/>
    <property type="project" value="TreeGrafter"/>
</dbReference>
<keyword evidence="3 6" id="KW-0812">Transmembrane</keyword>
<feature type="transmembrane region" description="Helical" evidence="6">
    <location>
        <begin position="186"/>
        <end position="206"/>
    </location>
</feature>
<dbReference type="AlphaFoldDB" id="A0A382QKE3"/>
<evidence type="ECO:0000256" key="6">
    <source>
        <dbReference type="SAM" id="Phobius"/>
    </source>
</evidence>
<evidence type="ECO:0000256" key="4">
    <source>
        <dbReference type="ARBA" id="ARBA00022989"/>
    </source>
</evidence>
<sequence>VIQENSKTELQNWEIVSVNPSDKIWNWKDLFCFWGNNIQSIIGFSLIASLYLVYNLNFLVVLVGCLIGSFFVYLFVNLIGKPSQRHGIPFPVFLRISMGINGARYVSLLRGLIGIFMFGVQTYFLSKSFSYLIRIAFHLFDNTFLNQDIFLIFYLGMNIIDWPAFVFAIILQFFLFSKGHHFNKLFINFSAMIVYFGLSLFLIFIISENYSVVSQSFKDLLIFE</sequence>
<keyword evidence="5 6" id="KW-0472">Membrane</keyword>
<dbReference type="PANTHER" id="PTHR30618:SF6">
    <property type="entry name" value="NCS1 FAMILY NUCLEOBASE:CATION SYMPORTER-1"/>
    <property type="match status" value="1"/>
</dbReference>
<organism evidence="7">
    <name type="scientific">marine metagenome</name>
    <dbReference type="NCBI Taxonomy" id="408172"/>
    <lineage>
        <taxon>unclassified sequences</taxon>
        <taxon>metagenomes</taxon>
        <taxon>ecological metagenomes</taxon>
    </lineage>
</organism>
<evidence type="ECO:0000256" key="3">
    <source>
        <dbReference type="ARBA" id="ARBA00022692"/>
    </source>
</evidence>
<comment type="subcellular location">
    <subcellularLocation>
        <location evidence="1">Membrane</location>
        <topology evidence="1">Multi-pass membrane protein</topology>
    </subcellularLocation>
</comment>
<dbReference type="GO" id="GO:0015205">
    <property type="term" value="F:nucleobase transmembrane transporter activity"/>
    <property type="evidence" value="ECO:0007669"/>
    <property type="project" value="TreeGrafter"/>
</dbReference>
<gene>
    <name evidence="7" type="ORF">METZ01_LOCUS338209</name>
</gene>
<name>A0A382QKE3_9ZZZZ</name>
<dbReference type="EMBL" id="UINC01114793">
    <property type="protein sequence ID" value="SVC85355.1"/>
    <property type="molecule type" value="Genomic_DNA"/>
</dbReference>
<dbReference type="PANTHER" id="PTHR30618">
    <property type="entry name" value="NCS1 FAMILY PURINE/PYRIMIDINE TRANSPORTER"/>
    <property type="match status" value="1"/>
</dbReference>
<feature type="non-terminal residue" evidence="7">
    <location>
        <position position="224"/>
    </location>
</feature>
<comment type="similarity">
    <text evidence="2">Belongs to the purine-cytosine permease (2.A.39) family.</text>
</comment>
<dbReference type="InterPro" id="IPR001248">
    <property type="entry name" value="Pur-cyt_permease"/>
</dbReference>
<dbReference type="Pfam" id="PF02133">
    <property type="entry name" value="Transp_cyt_pur"/>
    <property type="match status" value="1"/>
</dbReference>
<feature type="transmembrane region" description="Helical" evidence="6">
    <location>
        <begin position="149"/>
        <end position="174"/>
    </location>
</feature>
<feature type="non-terminal residue" evidence="7">
    <location>
        <position position="1"/>
    </location>
</feature>
<evidence type="ECO:0000256" key="2">
    <source>
        <dbReference type="ARBA" id="ARBA00008974"/>
    </source>
</evidence>
<feature type="transmembrane region" description="Helical" evidence="6">
    <location>
        <begin position="105"/>
        <end position="124"/>
    </location>
</feature>
<feature type="transmembrane region" description="Helical" evidence="6">
    <location>
        <begin position="58"/>
        <end position="76"/>
    </location>
</feature>
<evidence type="ECO:0000313" key="7">
    <source>
        <dbReference type="EMBL" id="SVC85355.1"/>
    </source>
</evidence>
<reference evidence="7" key="1">
    <citation type="submission" date="2018-05" db="EMBL/GenBank/DDBJ databases">
        <authorList>
            <person name="Lanie J.A."/>
            <person name="Ng W.-L."/>
            <person name="Kazmierczak K.M."/>
            <person name="Andrzejewski T.M."/>
            <person name="Davidsen T.M."/>
            <person name="Wayne K.J."/>
            <person name="Tettelin H."/>
            <person name="Glass J.I."/>
            <person name="Rusch D."/>
            <person name="Podicherti R."/>
            <person name="Tsui H.-C.T."/>
            <person name="Winkler M.E."/>
        </authorList>
    </citation>
    <scope>NUCLEOTIDE SEQUENCE</scope>
</reference>
<dbReference type="Gene3D" id="1.10.4160.10">
    <property type="entry name" value="Hydantoin permease"/>
    <property type="match status" value="1"/>
</dbReference>
<feature type="transmembrane region" description="Helical" evidence="6">
    <location>
        <begin position="30"/>
        <end position="52"/>
    </location>
</feature>
<evidence type="ECO:0000256" key="5">
    <source>
        <dbReference type="ARBA" id="ARBA00023136"/>
    </source>
</evidence>